<dbReference type="Proteomes" id="UP001469365">
    <property type="component" value="Unassembled WGS sequence"/>
</dbReference>
<name>A0ABU9DCZ4_9BACL</name>
<dbReference type="PANTHER" id="PTHR43689">
    <property type="entry name" value="HYDROLASE"/>
    <property type="match status" value="1"/>
</dbReference>
<dbReference type="RefSeq" id="WP_341413757.1">
    <property type="nucleotide sequence ID" value="NZ_JBBPCC010000001.1"/>
</dbReference>
<evidence type="ECO:0000313" key="3">
    <source>
        <dbReference type="Proteomes" id="UP001469365"/>
    </source>
</evidence>
<sequence length="281" mass="31047">MNNTGIFKSEDGKATVLNSYSQLLARCTVPYEEIHVKTRYGMTYIIASGDPSLPPLILLHGSGSNSSMWVGDMAKYAQHYRVFAVDIPGDPGKSEEKQYALNSPAYTEWMEDVLHSLQLQQASFVGISLGAWMIINFAVKHLAKVEKMVLISPSGIGPQKISFIFKVIPLMLLGEKGKDKVTRLVNGNQSVPEEALKHLKLISSHYKFRSGPVPVFTDSELSGLTMPILLIAGEQDVMLHSKKSADRLSRLAPHAQINLIPDQGHVLIHLTHRILPFLLPA</sequence>
<proteinExistence type="predicted"/>
<evidence type="ECO:0000313" key="2">
    <source>
        <dbReference type="EMBL" id="MEK8126707.1"/>
    </source>
</evidence>
<dbReference type="PANTHER" id="PTHR43689:SF8">
    <property type="entry name" value="ALPHA_BETA-HYDROLASES SUPERFAMILY PROTEIN"/>
    <property type="match status" value="1"/>
</dbReference>
<reference evidence="2 3" key="1">
    <citation type="submission" date="2024-04" db="EMBL/GenBank/DDBJ databases">
        <title>draft genome sequnece of Paenibacillus filicis.</title>
        <authorList>
            <person name="Kim D.-U."/>
        </authorList>
    </citation>
    <scope>NUCLEOTIDE SEQUENCE [LARGE SCALE GENOMIC DNA]</scope>
    <source>
        <strain evidence="2 3">KACC14197</strain>
    </source>
</reference>
<feature type="domain" description="AB hydrolase-1" evidence="1">
    <location>
        <begin position="56"/>
        <end position="270"/>
    </location>
</feature>
<dbReference type="SUPFAM" id="SSF53474">
    <property type="entry name" value="alpha/beta-Hydrolases"/>
    <property type="match status" value="1"/>
</dbReference>
<organism evidence="2 3">
    <name type="scientific">Paenibacillus filicis</name>
    <dbReference type="NCBI Taxonomy" id="669464"/>
    <lineage>
        <taxon>Bacteria</taxon>
        <taxon>Bacillati</taxon>
        <taxon>Bacillota</taxon>
        <taxon>Bacilli</taxon>
        <taxon>Bacillales</taxon>
        <taxon>Paenibacillaceae</taxon>
        <taxon>Paenibacillus</taxon>
    </lineage>
</organism>
<protein>
    <submittedName>
        <fullName evidence="2">Alpha/beta hydrolase</fullName>
    </submittedName>
</protein>
<gene>
    <name evidence="2" type="ORF">WMW72_02165</name>
</gene>
<dbReference type="GO" id="GO:0016787">
    <property type="term" value="F:hydrolase activity"/>
    <property type="evidence" value="ECO:0007669"/>
    <property type="project" value="UniProtKB-KW"/>
</dbReference>
<evidence type="ECO:0000259" key="1">
    <source>
        <dbReference type="Pfam" id="PF12697"/>
    </source>
</evidence>
<dbReference type="Pfam" id="PF12697">
    <property type="entry name" value="Abhydrolase_6"/>
    <property type="match status" value="1"/>
</dbReference>
<keyword evidence="2" id="KW-0378">Hydrolase</keyword>
<accession>A0ABU9DCZ4</accession>
<dbReference type="InterPro" id="IPR000073">
    <property type="entry name" value="AB_hydrolase_1"/>
</dbReference>
<keyword evidence="3" id="KW-1185">Reference proteome</keyword>
<dbReference type="Gene3D" id="3.40.50.1820">
    <property type="entry name" value="alpha/beta hydrolase"/>
    <property type="match status" value="1"/>
</dbReference>
<comment type="caution">
    <text evidence="2">The sequence shown here is derived from an EMBL/GenBank/DDBJ whole genome shotgun (WGS) entry which is preliminary data.</text>
</comment>
<dbReference type="InterPro" id="IPR029058">
    <property type="entry name" value="AB_hydrolase_fold"/>
</dbReference>
<dbReference type="EMBL" id="JBBPCC010000001">
    <property type="protein sequence ID" value="MEK8126707.1"/>
    <property type="molecule type" value="Genomic_DNA"/>
</dbReference>